<keyword evidence="10 11" id="KW-0961">Cell wall biogenesis/degradation</keyword>
<feature type="transmembrane region" description="Helical" evidence="11">
    <location>
        <begin position="12"/>
        <end position="32"/>
    </location>
</feature>
<dbReference type="PANTHER" id="PTHR30474">
    <property type="entry name" value="CELL CYCLE PROTEIN"/>
    <property type="match status" value="1"/>
</dbReference>
<comment type="subcellular location">
    <subcellularLocation>
        <location evidence="11">Cell membrane</location>
        <topology evidence="11">Multi-pass membrane protein</topology>
    </subcellularLocation>
    <subcellularLocation>
        <location evidence="1">Membrane</location>
        <topology evidence="1">Multi-pass membrane protein</topology>
    </subcellularLocation>
</comment>
<dbReference type="UniPathway" id="UPA00219"/>
<name>A0A0B7GUF8_TREPH</name>
<dbReference type="OrthoDB" id="9812661at2"/>
<dbReference type="GO" id="GO:0009252">
    <property type="term" value="P:peptidoglycan biosynthetic process"/>
    <property type="evidence" value="ECO:0007669"/>
    <property type="project" value="UniProtKB-UniRule"/>
</dbReference>
<feature type="transmembrane region" description="Helical" evidence="11">
    <location>
        <begin position="73"/>
        <end position="94"/>
    </location>
</feature>
<evidence type="ECO:0000256" key="8">
    <source>
        <dbReference type="ARBA" id="ARBA00022989"/>
    </source>
</evidence>
<dbReference type="EMBL" id="CDNC01000007">
    <property type="protein sequence ID" value="CEM61167.1"/>
    <property type="molecule type" value="Genomic_DNA"/>
</dbReference>
<keyword evidence="8 11" id="KW-1133">Transmembrane helix</keyword>
<evidence type="ECO:0000256" key="7">
    <source>
        <dbReference type="ARBA" id="ARBA00022984"/>
    </source>
</evidence>
<keyword evidence="7 11" id="KW-0573">Peptidoglycan synthesis</keyword>
<dbReference type="EC" id="2.4.99.28" evidence="11"/>
<evidence type="ECO:0000256" key="9">
    <source>
        <dbReference type="ARBA" id="ARBA00023136"/>
    </source>
</evidence>
<accession>A0A0B7GUF8</accession>
<reference evidence="13" key="1">
    <citation type="submission" date="2015-01" db="EMBL/GenBank/DDBJ databases">
        <authorList>
            <person name="Manzoor Shahid"/>
            <person name="Zubair Saima"/>
        </authorList>
    </citation>
    <scope>NUCLEOTIDE SEQUENCE [LARGE SCALE GENOMIC DNA]</scope>
    <source>
        <strain evidence="13">V1</strain>
    </source>
</reference>
<evidence type="ECO:0000256" key="1">
    <source>
        <dbReference type="ARBA" id="ARBA00004141"/>
    </source>
</evidence>
<keyword evidence="5 11" id="KW-0812">Transmembrane</keyword>
<evidence type="ECO:0000256" key="4">
    <source>
        <dbReference type="ARBA" id="ARBA00022679"/>
    </source>
</evidence>
<feature type="transmembrane region" description="Helical" evidence="11">
    <location>
        <begin position="341"/>
        <end position="362"/>
    </location>
</feature>
<gene>
    <name evidence="12" type="primary">mrdB</name>
    <name evidence="11" type="synonym">rodA</name>
    <name evidence="12" type="ORF">TPHV1_150049</name>
</gene>
<keyword evidence="4 11" id="KW-0808">Transferase</keyword>
<dbReference type="GO" id="GO:0071555">
    <property type="term" value="P:cell wall organization"/>
    <property type="evidence" value="ECO:0007669"/>
    <property type="project" value="UniProtKB-KW"/>
</dbReference>
<proteinExistence type="inferred from homology"/>
<dbReference type="PANTHER" id="PTHR30474:SF1">
    <property type="entry name" value="PEPTIDOGLYCAN GLYCOSYLTRANSFERASE MRDB"/>
    <property type="match status" value="1"/>
</dbReference>
<dbReference type="AlphaFoldDB" id="A0A0B7GUF8"/>
<evidence type="ECO:0000256" key="10">
    <source>
        <dbReference type="ARBA" id="ARBA00023316"/>
    </source>
</evidence>
<dbReference type="InterPro" id="IPR011923">
    <property type="entry name" value="RodA/MrdB"/>
</dbReference>
<keyword evidence="9 11" id="KW-0472">Membrane</keyword>
<evidence type="ECO:0000256" key="2">
    <source>
        <dbReference type="ARBA" id="ARBA00022475"/>
    </source>
</evidence>
<dbReference type="InterPro" id="IPR001182">
    <property type="entry name" value="FtsW/RodA"/>
</dbReference>
<comment type="catalytic activity">
    <reaction evidence="11">
        <text>[GlcNAc-(1-&gt;4)-Mur2Ac(oyl-L-Ala-gamma-D-Glu-L-Lys-D-Ala-D-Ala)](n)-di-trans,octa-cis-undecaprenyl diphosphate + beta-D-GlcNAc-(1-&gt;4)-Mur2Ac(oyl-L-Ala-gamma-D-Glu-L-Lys-D-Ala-D-Ala)-di-trans,octa-cis-undecaprenyl diphosphate = [GlcNAc-(1-&gt;4)-Mur2Ac(oyl-L-Ala-gamma-D-Glu-L-Lys-D-Ala-D-Ala)](n+1)-di-trans,octa-cis-undecaprenyl diphosphate + di-trans,octa-cis-undecaprenyl diphosphate + H(+)</text>
        <dbReference type="Rhea" id="RHEA:23708"/>
        <dbReference type="Rhea" id="RHEA-COMP:9602"/>
        <dbReference type="Rhea" id="RHEA-COMP:9603"/>
        <dbReference type="ChEBI" id="CHEBI:15378"/>
        <dbReference type="ChEBI" id="CHEBI:58405"/>
        <dbReference type="ChEBI" id="CHEBI:60033"/>
        <dbReference type="ChEBI" id="CHEBI:78435"/>
        <dbReference type="EC" id="2.4.99.28"/>
    </reaction>
</comment>
<feature type="transmembrane region" description="Helical" evidence="11">
    <location>
        <begin position="403"/>
        <end position="428"/>
    </location>
</feature>
<evidence type="ECO:0000256" key="3">
    <source>
        <dbReference type="ARBA" id="ARBA00022676"/>
    </source>
</evidence>
<protein>
    <recommendedName>
        <fullName evidence="11">Peptidoglycan glycosyltransferase RodA</fullName>
        <shortName evidence="11">PGT</shortName>
        <ecNumber evidence="11">2.4.99.28</ecNumber>
    </recommendedName>
    <alternativeName>
        <fullName evidence="11">Cell elongation protein RodA</fullName>
    </alternativeName>
    <alternativeName>
        <fullName evidence="11">Cell wall polymerase</fullName>
    </alternativeName>
    <alternativeName>
        <fullName evidence="11">Peptidoglycan polymerase</fullName>
        <shortName evidence="11">PG polymerase</shortName>
    </alternativeName>
</protein>
<feature type="transmembrane region" description="Helical" evidence="11">
    <location>
        <begin position="221"/>
        <end position="241"/>
    </location>
</feature>
<keyword evidence="3 11" id="KW-0328">Glycosyltransferase</keyword>
<dbReference type="PROSITE" id="PS00428">
    <property type="entry name" value="FTSW_RODA_SPOVE"/>
    <property type="match status" value="1"/>
</dbReference>
<comment type="pathway">
    <text evidence="11">Cell wall biogenesis; peptidoglycan biosynthesis.</text>
</comment>
<dbReference type="NCBIfam" id="NF037961">
    <property type="entry name" value="RodA_shape"/>
    <property type="match status" value="1"/>
</dbReference>
<keyword evidence="13" id="KW-1185">Reference proteome</keyword>
<keyword evidence="6 11" id="KW-0133">Cell shape</keyword>
<evidence type="ECO:0000256" key="6">
    <source>
        <dbReference type="ARBA" id="ARBA00022960"/>
    </source>
</evidence>
<keyword evidence="2 11" id="KW-1003">Cell membrane</keyword>
<dbReference type="HAMAP" id="MF_02079">
    <property type="entry name" value="PGT_RodA"/>
    <property type="match status" value="1"/>
</dbReference>
<feature type="transmembrane region" description="Helical" evidence="11">
    <location>
        <begin position="374"/>
        <end position="397"/>
    </location>
</feature>
<dbReference type="GO" id="GO:0051301">
    <property type="term" value="P:cell division"/>
    <property type="evidence" value="ECO:0007669"/>
    <property type="project" value="InterPro"/>
</dbReference>
<dbReference type="GO" id="GO:0032153">
    <property type="term" value="C:cell division site"/>
    <property type="evidence" value="ECO:0007669"/>
    <property type="project" value="TreeGrafter"/>
</dbReference>
<organism evidence="12 13">
    <name type="scientific">Treponema phagedenis</name>
    <dbReference type="NCBI Taxonomy" id="162"/>
    <lineage>
        <taxon>Bacteria</taxon>
        <taxon>Pseudomonadati</taxon>
        <taxon>Spirochaetota</taxon>
        <taxon>Spirochaetia</taxon>
        <taxon>Spirochaetales</taxon>
        <taxon>Treponemataceae</taxon>
        <taxon>Treponema</taxon>
    </lineage>
</organism>
<sequence>MTIKKITNFDYLLLLIVLILTGIGILFIYSSGVNSDGVSVSKEYIKQIIWAITGVILLIATTFYDYQKFKDRTFLLFIIALLFLVYTPIFGHYSKGAKSWIGIGEFGIQISEFTKVIYILYLAYYLDKSKNENPFKRFIKASCIMAIPMGLILLQPDLGTASVYIPIFLIMCFIAGLPLRFVFGLLSIVLLTLVFTLLPLWEKAIIQHPGIATKIFSNKSVSALIFLSLATTVIIAAIGYMRVKRKYYYWVTYVLILISLSFGMALVGIRVLKPYQMMRLIIFLDPNVDPLNAGWHILQSMIAIGGGGTFGMGFLKGTQSHYRFLPQQSTDFIFSILSEEWGFVGGVAVFMLYLLFFIRILLIMKHTDDLYEKLIASGILGMFFFHFIVNVGMVMGIMPITGIPLLLLSYGGSSLWTAMIATGLLISIDLRRV</sequence>
<comment type="similarity">
    <text evidence="11">Belongs to the SEDS family. MrdB/RodA subfamily.</text>
</comment>
<dbReference type="GO" id="GO:0008360">
    <property type="term" value="P:regulation of cell shape"/>
    <property type="evidence" value="ECO:0007669"/>
    <property type="project" value="UniProtKB-KW"/>
</dbReference>
<dbReference type="NCBIfam" id="TIGR02210">
    <property type="entry name" value="rodA_shape"/>
    <property type="match status" value="1"/>
</dbReference>
<feature type="transmembrane region" description="Helical" evidence="11">
    <location>
        <begin position="167"/>
        <end position="200"/>
    </location>
</feature>
<dbReference type="Proteomes" id="UP000042527">
    <property type="component" value="Unassembled WGS sequence"/>
</dbReference>
<feature type="transmembrane region" description="Helical" evidence="11">
    <location>
        <begin position="44"/>
        <end position="66"/>
    </location>
</feature>
<dbReference type="RefSeq" id="WP_024753186.1">
    <property type="nucleotide sequence ID" value="NZ_CDNC01000007.1"/>
</dbReference>
<evidence type="ECO:0000313" key="12">
    <source>
        <dbReference type="EMBL" id="CEM61167.1"/>
    </source>
</evidence>
<evidence type="ECO:0000256" key="11">
    <source>
        <dbReference type="HAMAP-Rule" id="MF_02079"/>
    </source>
</evidence>
<feature type="transmembrane region" description="Helical" evidence="11">
    <location>
        <begin position="293"/>
        <end position="315"/>
    </location>
</feature>
<dbReference type="GO" id="GO:0008955">
    <property type="term" value="F:peptidoglycan glycosyltransferase activity"/>
    <property type="evidence" value="ECO:0007669"/>
    <property type="project" value="UniProtKB-UniRule"/>
</dbReference>
<feature type="transmembrane region" description="Helical" evidence="11">
    <location>
        <begin position="247"/>
        <end position="272"/>
    </location>
</feature>
<dbReference type="Pfam" id="PF01098">
    <property type="entry name" value="FTSW_RODA_SPOVE"/>
    <property type="match status" value="2"/>
</dbReference>
<comment type="function">
    <text evidence="11">Peptidoglycan polymerase that is essential for cell wall elongation.</text>
</comment>
<dbReference type="InterPro" id="IPR018365">
    <property type="entry name" value="Cell_cycle_FtsW-rel_CS"/>
</dbReference>
<evidence type="ECO:0000313" key="13">
    <source>
        <dbReference type="Proteomes" id="UP000042527"/>
    </source>
</evidence>
<dbReference type="GO" id="GO:0015648">
    <property type="term" value="F:lipid-linked peptidoglycan transporter activity"/>
    <property type="evidence" value="ECO:0007669"/>
    <property type="project" value="TreeGrafter"/>
</dbReference>
<evidence type="ECO:0000256" key="5">
    <source>
        <dbReference type="ARBA" id="ARBA00022692"/>
    </source>
</evidence>
<dbReference type="GO" id="GO:0005886">
    <property type="term" value="C:plasma membrane"/>
    <property type="evidence" value="ECO:0007669"/>
    <property type="project" value="UniProtKB-SubCell"/>
</dbReference>
<feature type="transmembrane region" description="Helical" evidence="11">
    <location>
        <begin position="106"/>
        <end position="126"/>
    </location>
</feature>